<protein>
    <recommendedName>
        <fullName evidence="5">IncF plasmid conjugative transfer protein TraN</fullName>
    </recommendedName>
</protein>
<evidence type="ECO:0008006" key="5">
    <source>
        <dbReference type="Google" id="ProtNLM"/>
    </source>
</evidence>
<accession>A0A9D9DD67</accession>
<organism evidence="3 4">
    <name type="scientific">Candidatus Enterousia avistercoris</name>
    <dbReference type="NCBI Taxonomy" id="2840788"/>
    <lineage>
        <taxon>Bacteria</taxon>
        <taxon>Pseudomonadati</taxon>
        <taxon>Pseudomonadota</taxon>
        <taxon>Alphaproteobacteria</taxon>
        <taxon>Candidatus Enterousia</taxon>
    </lineage>
</organism>
<feature type="compositionally biased region" description="Acidic residues" evidence="1">
    <location>
        <begin position="82"/>
        <end position="96"/>
    </location>
</feature>
<evidence type="ECO:0000256" key="1">
    <source>
        <dbReference type="SAM" id="MobiDB-lite"/>
    </source>
</evidence>
<sequence length="699" mass="74802">MLRKFGASVVVLGAFAVVADALGAAATGRAAYNVTQMNRTGTMQAMSSQRMPTMPTLPGNSVGNLSPDLPTNNSGNGNNPDNPDEPDEPDVPETECPDGGVKDSDYTIEDCMRDVLFCVNTGALPGGINDMFDENVRNSIVNGMGLCRVQVERCITQVRKNCENIYRTSADVWIDFNARQVQPAYYNFVLGKTGLTPNQAENTCLLLDRNTYGASFSAVSGTGAITSEYNQSVGAYNNQNGNVLVKTHPMGVQVNNNGLTDAQRGHYARWNPTTAECLVRVAAYNKDTHIKNSWLFGAAGDDEPAEVWRSTGDTFTCNRDLFGFSLMNKTSTAAVVGIGGGAVVGAGVGAIAGHGARAFDCSREKHREMLTEELRTYSNFGAISEYMETKILPNVDIISPRECEEVVKLYDKYTAVKSALKNCNTVSVIEEEITQYTRNDIVCAVITETSGTPEIDVAEELNKCFAEIPFAQVCVGRGFTTVDQCLDLLNSQATVSNDSAGDDGLCSFEPLNLDRARGTGIYCSASGDAGCKNSVEISVDIDRLHDVFNAEMEDLLQNGEKSNMGKSIGIGLGVGVGAGSLATAITAMVEHSNINCRVGDNLAQVGYGKSYSIGSLRDFYVKWGLRLPDVVAPTATAVDCASWRRACGTLTDFTQCKNAQLNYRPDGAATTTLVSSACAISGSECIENYPVARSYGACE</sequence>
<evidence type="ECO:0000256" key="2">
    <source>
        <dbReference type="SAM" id="SignalP"/>
    </source>
</evidence>
<reference evidence="3" key="1">
    <citation type="submission" date="2020-10" db="EMBL/GenBank/DDBJ databases">
        <authorList>
            <person name="Gilroy R."/>
        </authorList>
    </citation>
    <scope>NUCLEOTIDE SEQUENCE</scope>
    <source>
        <strain evidence="3">8207</strain>
    </source>
</reference>
<name>A0A9D9DD67_9PROT</name>
<feature type="signal peptide" evidence="2">
    <location>
        <begin position="1"/>
        <end position="19"/>
    </location>
</feature>
<evidence type="ECO:0000313" key="3">
    <source>
        <dbReference type="EMBL" id="MBO8425328.1"/>
    </source>
</evidence>
<dbReference type="EMBL" id="JADINC010000039">
    <property type="protein sequence ID" value="MBO8425328.1"/>
    <property type="molecule type" value="Genomic_DNA"/>
</dbReference>
<dbReference type="Proteomes" id="UP000823630">
    <property type="component" value="Unassembled WGS sequence"/>
</dbReference>
<dbReference type="AlphaFoldDB" id="A0A9D9DD67"/>
<comment type="caution">
    <text evidence="3">The sequence shown here is derived from an EMBL/GenBank/DDBJ whole genome shotgun (WGS) entry which is preliminary data.</text>
</comment>
<reference evidence="3" key="2">
    <citation type="journal article" date="2021" name="PeerJ">
        <title>Extensive microbial diversity within the chicken gut microbiome revealed by metagenomics and culture.</title>
        <authorList>
            <person name="Gilroy R."/>
            <person name="Ravi A."/>
            <person name="Getino M."/>
            <person name="Pursley I."/>
            <person name="Horton D.L."/>
            <person name="Alikhan N.F."/>
            <person name="Baker D."/>
            <person name="Gharbi K."/>
            <person name="Hall N."/>
            <person name="Watson M."/>
            <person name="Adriaenssens E.M."/>
            <person name="Foster-Nyarko E."/>
            <person name="Jarju S."/>
            <person name="Secka A."/>
            <person name="Antonio M."/>
            <person name="Oren A."/>
            <person name="Chaudhuri R.R."/>
            <person name="La Ragione R."/>
            <person name="Hildebrand F."/>
            <person name="Pallen M.J."/>
        </authorList>
    </citation>
    <scope>NUCLEOTIDE SEQUENCE</scope>
    <source>
        <strain evidence="3">8207</strain>
    </source>
</reference>
<proteinExistence type="predicted"/>
<feature type="region of interest" description="Disordered" evidence="1">
    <location>
        <begin position="43"/>
        <end position="102"/>
    </location>
</feature>
<feature type="chain" id="PRO_5038626076" description="IncF plasmid conjugative transfer protein TraN" evidence="2">
    <location>
        <begin position="20"/>
        <end position="699"/>
    </location>
</feature>
<evidence type="ECO:0000313" key="4">
    <source>
        <dbReference type="Proteomes" id="UP000823630"/>
    </source>
</evidence>
<feature type="compositionally biased region" description="Low complexity" evidence="1">
    <location>
        <begin position="68"/>
        <end position="81"/>
    </location>
</feature>
<gene>
    <name evidence="3" type="ORF">IAC69_02500</name>
</gene>
<keyword evidence="2" id="KW-0732">Signal</keyword>